<gene>
    <name evidence="1" type="ORF">ISALK_12370</name>
</gene>
<dbReference type="Proteomes" id="UP000449710">
    <property type="component" value="Unassembled WGS sequence"/>
</dbReference>
<evidence type="ECO:0000313" key="1">
    <source>
        <dbReference type="EMBL" id="NBG89285.1"/>
    </source>
</evidence>
<dbReference type="CDD" id="cd02980">
    <property type="entry name" value="TRX_Fd_family"/>
    <property type="match status" value="1"/>
</dbReference>
<dbReference type="InterPro" id="IPR036249">
    <property type="entry name" value="Thioredoxin-like_sf"/>
</dbReference>
<organism evidence="1 2">
    <name type="scientific">Isachenkonia alkalipeptolytica</name>
    <dbReference type="NCBI Taxonomy" id="2565777"/>
    <lineage>
        <taxon>Bacteria</taxon>
        <taxon>Bacillati</taxon>
        <taxon>Bacillota</taxon>
        <taxon>Clostridia</taxon>
        <taxon>Eubacteriales</taxon>
        <taxon>Clostridiaceae</taxon>
        <taxon>Isachenkonia</taxon>
    </lineage>
</organism>
<dbReference type="EMBL" id="SUMG01000020">
    <property type="protein sequence ID" value="NBG89285.1"/>
    <property type="molecule type" value="Genomic_DNA"/>
</dbReference>
<dbReference type="Pfam" id="PF01257">
    <property type="entry name" value="2Fe-2S_thioredx"/>
    <property type="match status" value="1"/>
</dbReference>
<dbReference type="RefSeq" id="WP_160722796.1">
    <property type="nucleotide sequence ID" value="NZ_SUMG01000020.1"/>
</dbReference>
<protein>
    <submittedName>
        <fullName evidence="1">(2Fe-2S) ferredoxin domain-containing protein</fullName>
    </submittedName>
</protein>
<comment type="caution">
    <text evidence="1">The sequence shown here is derived from an EMBL/GenBank/DDBJ whole genome shotgun (WGS) entry which is preliminary data.</text>
</comment>
<evidence type="ECO:0000313" key="2">
    <source>
        <dbReference type="Proteomes" id="UP000449710"/>
    </source>
</evidence>
<sequence>MKTIHVCVGSACHLKGAYQVVNRLQKIVEEKKLEDYFIIKAAFCLGNCTNAVSVKVDEGAVVSLTEKEVEAFLEKLL</sequence>
<name>A0AA43XP87_9CLOT</name>
<proteinExistence type="predicted"/>
<dbReference type="SUPFAM" id="SSF52833">
    <property type="entry name" value="Thioredoxin-like"/>
    <property type="match status" value="1"/>
</dbReference>
<dbReference type="Gene3D" id="3.40.30.10">
    <property type="entry name" value="Glutaredoxin"/>
    <property type="match status" value="1"/>
</dbReference>
<reference evidence="1 2" key="1">
    <citation type="submission" date="2019-04" db="EMBL/GenBank/DDBJ databases">
        <title>Isachenkonia alkalipeptolytica gen. nov. sp. nov. a new anaerobic, alkiliphilic organothrophic bacterium capable to reduce synthesized ferrihydrite isolated from a soda lake.</title>
        <authorList>
            <person name="Toshchakov S.V."/>
            <person name="Zavarzina D.G."/>
            <person name="Zhilina T.N."/>
            <person name="Kostrikina N.A."/>
            <person name="Kublanov I.V."/>
        </authorList>
    </citation>
    <scope>NUCLEOTIDE SEQUENCE [LARGE SCALE GENOMIC DNA]</scope>
    <source>
        <strain evidence="1 2">Z-1701</strain>
    </source>
</reference>
<accession>A0AA43XP87</accession>
<keyword evidence="2" id="KW-1185">Reference proteome</keyword>
<dbReference type="AlphaFoldDB" id="A0AA43XP87"/>